<evidence type="ECO:0000256" key="12">
    <source>
        <dbReference type="ARBA" id="ARBA00023303"/>
    </source>
</evidence>
<keyword evidence="11 13" id="KW-1071">Ligand-gated ion channel</keyword>
<evidence type="ECO:0000256" key="2">
    <source>
        <dbReference type="ARBA" id="ARBA00008685"/>
    </source>
</evidence>
<dbReference type="InterPro" id="IPR044440">
    <property type="entry name" value="GABAb_receptor_plant_PBP1"/>
</dbReference>
<evidence type="ECO:0000256" key="14">
    <source>
        <dbReference type="SAM" id="Phobius"/>
    </source>
</evidence>
<dbReference type="Pfam" id="PF00060">
    <property type="entry name" value="Lig_chan"/>
    <property type="match status" value="1"/>
</dbReference>
<evidence type="ECO:0000256" key="4">
    <source>
        <dbReference type="ARBA" id="ARBA00022692"/>
    </source>
</evidence>
<dbReference type="InterPro" id="IPR001320">
    <property type="entry name" value="Iontro_rcpt_C"/>
</dbReference>
<dbReference type="GO" id="GO:0015276">
    <property type="term" value="F:ligand-gated monoatomic ion channel activity"/>
    <property type="evidence" value="ECO:0007669"/>
    <property type="project" value="InterPro"/>
</dbReference>
<dbReference type="InterPro" id="IPR019594">
    <property type="entry name" value="Glu/Gly-bd"/>
</dbReference>
<dbReference type="Pfam" id="PF01094">
    <property type="entry name" value="ANF_receptor"/>
    <property type="match status" value="1"/>
</dbReference>
<name>A0AAD8NW73_TARER</name>
<evidence type="ECO:0000256" key="10">
    <source>
        <dbReference type="ARBA" id="ARBA00023180"/>
    </source>
</evidence>
<dbReference type="InterPro" id="IPR028082">
    <property type="entry name" value="Peripla_BP_I"/>
</dbReference>
<feature type="signal peptide" evidence="15">
    <location>
        <begin position="1"/>
        <end position="29"/>
    </location>
</feature>
<feature type="chain" id="PRO_5042181750" description="Glutamate receptor" evidence="15">
    <location>
        <begin position="30"/>
        <end position="894"/>
    </location>
</feature>
<keyword evidence="12 13" id="KW-0407">Ion channel</keyword>
<dbReference type="Gene3D" id="3.40.190.10">
    <property type="entry name" value="Periplasmic binding protein-like II"/>
    <property type="match status" value="2"/>
</dbReference>
<evidence type="ECO:0000313" key="18">
    <source>
        <dbReference type="Proteomes" id="UP001229421"/>
    </source>
</evidence>
<evidence type="ECO:0000256" key="11">
    <source>
        <dbReference type="ARBA" id="ARBA00023286"/>
    </source>
</evidence>
<evidence type="ECO:0000256" key="3">
    <source>
        <dbReference type="ARBA" id="ARBA00022448"/>
    </source>
</evidence>
<dbReference type="PANTHER" id="PTHR34836:SF6">
    <property type="entry name" value="PERIPLASMIC BINDING PROTEIN-LIKE I"/>
    <property type="match status" value="1"/>
</dbReference>
<evidence type="ECO:0000313" key="17">
    <source>
        <dbReference type="EMBL" id="KAK1423272.1"/>
    </source>
</evidence>
<sequence length="894" mass="100361">MTIHKHNAVSRLSLLILICILNCQQRAQCISSERDNINNNVIVHVGVILDMETWIGNSIYSCIIMAISDFYAVNHNYTTRIVLHTRDSKGHPLKALSAVQYLLKHKNVQAIIGPDTYLQSKLLALFADEAKVPIFSFASPTSKDYPYLFQVKPDESDMAKSVAALVESYKWRNVIFVYENTDDGREILPSFLETFQDKNIGISYKTAISPSATHDQIKQDLRKLMTFSTSIVIVHMSPSLASSVFFIAKRLGMVKEGYVWILTDKTVDVLRSTKVEVIESLQGALGFRSYVPASSRLYSLTTKWHASFYKTYFQKQLPARAIWAYDTVWALAESMEKVIVPHNGSLLLVEISKIQIKGISSDRFQYTDRRVISNGYEIVNAIDYGEKRIGYWTLSNGIKKTYPMITGVDKYSSIGLEHVIWPGGYTTAPKGVTLATIPEKRLRFGVLKIKNFKHFMDVTHDFEKNVTTANGFSIDVFDKCIRGLSYEVPYELISFENATYDDLVQKVYNKEIDAVVGDSTILANRSDYVDFTATYSDLGVGTLVRMKKKDMWIFLKPFGIDLWLTAIAFVVFTGFVVWAIEYMNQQETESSTPLRFGTVFWLILLTIFSAQRDKKLSNNLSSLVMFSWLIVVLILITSYTATLASMLTVEQFELASKEGTFGFHGNSFMRGVTVSNLAFEDHKVRPYFSYEGYADALSKGGVDAIIDEVPYIKMFLSKYPHGYAMVSSQPITSGFGFIFPKGSRLGADVSREIVKMRLDGTLGDMEKKWFKGGVPFASQDSSVGSKSLDLDRLGGLFIVSGVFSALALMISAVYVLRAKLEVLNIISLIDAYQMMAYVRYVFYRNLQLANDPSLINGPIFSTIIYCSSSSLTAATAAAAAPNAPPSPPLHRRKY</sequence>
<evidence type="ECO:0000256" key="1">
    <source>
        <dbReference type="ARBA" id="ARBA00004141"/>
    </source>
</evidence>
<keyword evidence="10" id="KW-0325">Glycoprotein</keyword>
<keyword evidence="5 15" id="KW-0732">Signal</keyword>
<dbReference type="Gene3D" id="1.10.287.70">
    <property type="match status" value="1"/>
</dbReference>
<dbReference type="CDD" id="cd19990">
    <property type="entry name" value="PBP1_GABAb_receptor_plant"/>
    <property type="match status" value="1"/>
</dbReference>
<comment type="similarity">
    <text evidence="2 13">Belongs to the glutamate-gated ion channel (TC 1.A.10.1) family.</text>
</comment>
<comment type="subcellular location">
    <subcellularLocation>
        <location evidence="1">Membrane</location>
        <topology evidence="1">Multi-pass membrane protein</topology>
    </subcellularLocation>
</comment>
<keyword evidence="8 13" id="KW-0472">Membrane</keyword>
<keyword evidence="9 13" id="KW-0675">Receptor</keyword>
<feature type="transmembrane region" description="Helical" evidence="14">
    <location>
        <begin position="622"/>
        <end position="647"/>
    </location>
</feature>
<evidence type="ECO:0000256" key="8">
    <source>
        <dbReference type="ARBA" id="ARBA00023136"/>
    </source>
</evidence>
<feature type="transmembrane region" description="Helical" evidence="14">
    <location>
        <begin position="553"/>
        <end position="580"/>
    </location>
</feature>
<gene>
    <name evidence="17" type="ORF">QVD17_18569</name>
</gene>
<keyword evidence="18" id="KW-1185">Reference proteome</keyword>
<evidence type="ECO:0000256" key="9">
    <source>
        <dbReference type="ARBA" id="ARBA00023170"/>
    </source>
</evidence>
<keyword evidence="7 13" id="KW-0406">Ion transport</keyword>
<dbReference type="Proteomes" id="UP001229421">
    <property type="component" value="Unassembled WGS sequence"/>
</dbReference>
<dbReference type="Pfam" id="PF10613">
    <property type="entry name" value="Lig_chan-Glu_bd"/>
    <property type="match status" value="1"/>
</dbReference>
<proteinExistence type="inferred from homology"/>
<evidence type="ECO:0000256" key="13">
    <source>
        <dbReference type="PIRNR" id="PIRNR037090"/>
    </source>
</evidence>
<keyword evidence="6 14" id="KW-1133">Transmembrane helix</keyword>
<feature type="domain" description="Ionotropic glutamate receptor C-terminal" evidence="16">
    <location>
        <begin position="441"/>
        <end position="772"/>
    </location>
</feature>
<evidence type="ECO:0000256" key="7">
    <source>
        <dbReference type="ARBA" id="ARBA00023065"/>
    </source>
</evidence>
<dbReference type="SMART" id="SM00079">
    <property type="entry name" value="PBPe"/>
    <property type="match status" value="1"/>
</dbReference>
<dbReference type="PIRSF" id="PIRSF037090">
    <property type="entry name" value="Iontro_Glu-like_rcpt_pln"/>
    <property type="match status" value="1"/>
</dbReference>
<dbReference type="AlphaFoldDB" id="A0AAD8NW73"/>
<keyword evidence="3 13" id="KW-0813">Transport</keyword>
<reference evidence="17" key="1">
    <citation type="journal article" date="2023" name="bioRxiv">
        <title>Improved chromosome-level genome assembly for marigold (Tagetes erecta).</title>
        <authorList>
            <person name="Jiang F."/>
            <person name="Yuan L."/>
            <person name="Wang S."/>
            <person name="Wang H."/>
            <person name="Xu D."/>
            <person name="Wang A."/>
            <person name="Fan W."/>
        </authorList>
    </citation>
    <scope>NUCLEOTIDE SEQUENCE</scope>
    <source>
        <strain evidence="17">WSJ</strain>
        <tissue evidence="17">Leaf</tissue>
    </source>
</reference>
<dbReference type="EMBL" id="JAUHHV010000005">
    <property type="protein sequence ID" value="KAK1423272.1"/>
    <property type="molecule type" value="Genomic_DNA"/>
</dbReference>
<dbReference type="GO" id="GO:0016020">
    <property type="term" value="C:membrane"/>
    <property type="evidence" value="ECO:0007669"/>
    <property type="project" value="UniProtKB-SubCell"/>
</dbReference>
<evidence type="ECO:0000256" key="15">
    <source>
        <dbReference type="SAM" id="SignalP"/>
    </source>
</evidence>
<dbReference type="InterPro" id="IPR017103">
    <property type="entry name" value="Iontropic_Glu_rcpt_pln"/>
</dbReference>
<dbReference type="SUPFAM" id="SSF53850">
    <property type="entry name" value="Periplasmic binding protein-like II"/>
    <property type="match status" value="1"/>
</dbReference>
<feature type="transmembrane region" description="Helical" evidence="14">
    <location>
        <begin position="793"/>
        <end position="815"/>
    </location>
</feature>
<dbReference type="InterPro" id="IPR001828">
    <property type="entry name" value="ANF_lig-bd_rcpt"/>
</dbReference>
<feature type="transmembrane region" description="Helical" evidence="14">
    <location>
        <begin position="592"/>
        <end position="610"/>
    </location>
</feature>
<comment type="caution">
    <text evidence="17">The sequence shown here is derived from an EMBL/GenBank/DDBJ whole genome shotgun (WGS) entry which is preliminary data.</text>
</comment>
<dbReference type="CDD" id="cd13686">
    <property type="entry name" value="GluR_Plant"/>
    <property type="match status" value="1"/>
</dbReference>
<comment type="function">
    <text evidence="13">Glutamate-gated receptor that probably acts as non-selective cation channel.</text>
</comment>
<accession>A0AAD8NW73</accession>
<dbReference type="InterPro" id="IPR015683">
    <property type="entry name" value="Ionotropic_Glu_rcpt"/>
</dbReference>
<organism evidence="17 18">
    <name type="scientific">Tagetes erecta</name>
    <name type="common">African marigold</name>
    <dbReference type="NCBI Taxonomy" id="13708"/>
    <lineage>
        <taxon>Eukaryota</taxon>
        <taxon>Viridiplantae</taxon>
        <taxon>Streptophyta</taxon>
        <taxon>Embryophyta</taxon>
        <taxon>Tracheophyta</taxon>
        <taxon>Spermatophyta</taxon>
        <taxon>Magnoliopsida</taxon>
        <taxon>eudicotyledons</taxon>
        <taxon>Gunneridae</taxon>
        <taxon>Pentapetalae</taxon>
        <taxon>asterids</taxon>
        <taxon>campanulids</taxon>
        <taxon>Asterales</taxon>
        <taxon>Asteraceae</taxon>
        <taxon>Asteroideae</taxon>
        <taxon>Heliantheae alliance</taxon>
        <taxon>Tageteae</taxon>
        <taxon>Tagetes</taxon>
    </lineage>
</organism>
<dbReference type="Gene3D" id="3.40.50.2300">
    <property type="match status" value="2"/>
</dbReference>
<evidence type="ECO:0000256" key="6">
    <source>
        <dbReference type="ARBA" id="ARBA00022989"/>
    </source>
</evidence>
<evidence type="ECO:0000259" key="16">
    <source>
        <dbReference type="SMART" id="SM00079"/>
    </source>
</evidence>
<dbReference type="PANTHER" id="PTHR34836">
    <property type="entry name" value="OS06G0188250 PROTEIN"/>
    <property type="match status" value="1"/>
</dbReference>
<keyword evidence="4 14" id="KW-0812">Transmembrane</keyword>
<evidence type="ECO:0000256" key="5">
    <source>
        <dbReference type="ARBA" id="ARBA00022729"/>
    </source>
</evidence>
<protein>
    <recommendedName>
        <fullName evidence="13">Glutamate receptor</fullName>
    </recommendedName>
</protein>
<dbReference type="FunFam" id="3.40.50.2300:FF:000081">
    <property type="entry name" value="Glutamate receptor"/>
    <property type="match status" value="1"/>
</dbReference>
<dbReference type="SUPFAM" id="SSF53822">
    <property type="entry name" value="Periplasmic binding protein-like I"/>
    <property type="match status" value="1"/>
</dbReference>